<evidence type="ECO:0000313" key="1">
    <source>
        <dbReference type="EMBL" id="SDK04201.1"/>
    </source>
</evidence>
<dbReference type="EMBL" id="FNEE01000011">
    <property type="protein sequence ID" value="SDK04201.1"/>
    <property type="molecule type" value="Genomic_DNA"/>
</dbReference>
<name>A0A1G8YN73_9HYPH</name>
<evidence type="ECO:0000313" key="2">
    <source>
        <dbReference type="Proteomes" id="UP000198894"/>
    </source>
</evidence>
<dbReference type="AlphaFoldDB" id="A0A1G8YN73"/>
<sequence length="48" mass="5098">MDPNAIIASLPVAGADRSVLIEVANAAFEPVIERIEPNIRNDPKPLGC</sequence>
<protein>
    <submittedName>
        <fullName evidence="1">Uncharacterized protein</fullName>
    </submittedName>
</protein>
<keyword evidence="2" id="KW-1185">Reference proteome</keyword>
<gene>
    <name evidence="1" type="ORF">SAMN05428953_11128</name>
</gene>
<proteinExistence type="predicted"/>
<accession>A0A1G8YN73</accession>
<dbReference type="Proteomes" id="UP000198894">
    <property type="component" value="Unassembled WGS sequence"/>
</dbReference>
<organism evidence="1 2">
    <name type="scientific">Mesorhizobium muleiense</name>
    <dbReference type="NCBI Taxonomy" id="1004279"/>
    <lineage>
        <taxon>Bacteria</taxon>
        <taxon>Pseudomonadati</taxon>
        <taxon>Pseudomonadota</taxon>
        <taxon>Alphaproteobacteria</taxon>
        <taxon>Hyphomicrobiales</taxon>
        <taxon>Phyllobacteriaceae</taxon>
        <taxon>Mesorhizobium</taxon>
    </lineage>
</organism>
<reference evidence="2" key="1">
    <citation type="submission" date="2016-10" db="EMBL/GenBank/DDBJ databases">
        <authorList>
            <person name="Varghese N."/>
            <person name="Submissions S."/>
        </authorList>
    </citation>
    <scope>NUCLEOTIDE SEQUENCE [LARGE SCALE GENOMIC DNA]</scope>
    <source>
        <strain evidence="2">CGMCC 1.11022</strain>
    </source>
</reference>